<name>A0ABU3WQF2_9NOCA</name>
<dbReference type="InterPro" id="IPR036928">
    <property type="entry name" value="AS_sf"/>
</dbReference>
<dbReference type="Proteomes" id="UP001275440">
    <property type="component" value="Unassembled WGS sequence"/>
</dbReference>
<dbReference type="InterPro" id="IPR023631">
    <property type="entry name" value="Amidase_dom"/>
</dbReference>
<evidence type="ECO:0000313" key="3">
    <source>
        <dbReference type="Proteomes" id="UP001275440"/>
    </source>
</evidence>
<accession>A0ABU3WQF2</accession>
<feature type="domain" description="Amidase" evidence="1">
    <location>
        <begin position="24"/>
        <end position="445"/>
    </location>
</feature>
<dbReference type="PANTHER" id="PTHR11895:SF176">
    <property type="entry name" value="AMIDASE AMID-RELATED"/>
    <property type="match status" value="1"/>
</dbReference>
<keyword evidence="3" id="KW-1185">Reference proteome</keyword>
<evidence type="ECO:0000313" key="2">
    <source>
        <dbReference type="EMBL" id="MDV2476203.1"/>
    </source>
</evidence>
<gene>
    <name evidence="2" type="ORF">F8M49_14155</name>
</gene>
<proteinExistence type="predicted"/>
<comment type="caution">
    <text evidence="2">The sequence shown here is derived from an EMBL/GenBank/DDBJ whole genome shotgun (WGS) entry which is preliminary data.</text>
</comment>
<organism evidence="2 3">
    <name type="scientific">Rhodococcus zopfii</name>
    <dbReference type="NCBI Taxonomy" id="43772"/>
    <lineage>
        <taxon>Bacteria</taxon>
        <taxon>Bacillati</taxon>
        <taxon>Actinomycetota</taxon>
        <taxon>Actinomycetes</taxon>
        <taxon>Mycobacteriales</taxon>
        <taxon>Nocardiaceae</taxon>
        <taxon>Rhodococcus</taxon>
    </lineage>
</organism>
<evidence type="ECO:0000259" key="1">
    <source>
        <dbReference type="Pfam" id="PF01425"/>
    </source>
</evidence>
<protein>
    <submittedName>
        <fullName evidence="2">Amidase</fullName>
    </submittedName>
</protein>
<dbReference type="PANTHER" id="PTHR11895">
    <property type="entry name" value="TRANSAMIDASE"/>
    <property type="match status" value="1"/>
</dbReference>
<sequence>MQPYELTIQEAAQHMADGSLTAVELTESSLDRIGEVEPALNAFVTVTGEAALRQAEEVDTARRAGVPLGPLAGIPIGVKDLYDMAGIPTTSSSRVRADYIPDRDSAVVDKLRRARSVLVGKTHTHEFAYGGITPTTRNPWNTGHVPAGSSGGSAAAVAAGECMAGLGSDTGGSIRMPAAACGVFGIKPTYGLVSRRGVTSLSWSLDHLGPLTRTALDAAYVLDAMAGYDSGDRASADRPPVHYADGVIGAAGGDVDLRIGIPQNYFTDRVQPEVQEAVERAVEELVGLGATTVPVEIPFADEFAAVSRLIVGAEAASYHRTMLRDRADLYTDQVRTSLETGSLVMATDYIDALRIRALIQDAWKVMFDGVDCLAAPVSPIVAPPVELGPIEWPDGTVEESARAIGRFSAPANQLGLPAVAVPVGIADGLPIGMQLIGRPFSELPLLCAAAAYESLSPVRRPIDVCVH</sequence>
<dbReference type="InterPro" id="IPR000120">
    <property type="entry name" value="Amidase"/>
</dbReference>
<reference evidence="2 3" key="1">
    <citation type="submission" date="2019-10" db="EMBL/GenBank/DDBJ databases">
        <title>Draft Genome Assembly of Rhodococcus zopfii DSM44189.</title>
        <authorList>
            <person name="Sutton J.M."/>
            <person name="Akob D.M."/>
            <person name="Bushman T.J."/>
        </authorList>
    </citation>
    <scope>NUCLEOTIDE SEQUENCE [LARGE SCALE GENOMIC DNA]</scope>
    <source>
        <strain evidence="2 3">DSM 44189</strain>
    </source>
</reference>
<dbReference type="Gene3D" id="3.90.1300.10">
    <property type="entry name" value="Amidase signature (AS) domain"/>
    <property type="match status" value="1"/>
</dbReference>
<dbReference type="Pfam" id="PF01425">
    <property type="entry name" value="Amidase"/>
    <property type="match status" value="1"/>
</dbReference>
<dbReference type="EMBL" id="WBMO01000001">
    <property type="protein sequence ID" value="MDV2476203.1"/>
    <property type="molecule type" value="Genomic_DNA"/>
</dbReference>
<dbReference type="SUPFAM" id="SSF75304">
    <property type="entry name" value="Amidase signature (AS) enzymes"/>
    <property type="match status" value="1"/>
</dbReference>